<dbReference type="GO" id="GO:0006457">
    <property type="term" value="P:protein folding"/>
    <property type="evidence" value="ECO:0007669"/>
    <property type="project" value="TreeGrafter"/>
</dbReference>
<dbReference type="GO" id="GO:0003756">
    <property type="term" value="F:protein disulfide isomerase activity"/>
    <property type="evidence" value="ECO:0007669"/>
    <property type="project" value="TreeGrafter"/>
</dbReference>
<dbReference type="InterPro" id="IPR036249">
    <property type="entry name" value="Thioredoxin-like_sf"/>
</dbReference>
<protein>
    <recommendedName>
        <fullName evidence="1">Thioredoxin domain-containing protein</fullName>
    </recommendedName>
</protein>
<dbReference type="PANTHER" id="PTHR45672">
    <property type="entry name" value="PROTEIN DISULFIDE-ISOMERASE C17H9.14C-RELATED"/>
    <property type="match status" value="1"/>
</dbReference>
<sequence length="139" mass="15765">MSFKKVKKLKPDSFFGVSKIFGLQEDTFSNYINEKDVALVMFYDPKSPFSKLSKTHFVKATQTNKRGNVAFAAVNCEDERRLCLAENITNIPSFKLYSHGQLLSDQGVVNDYRKIVNSVMEAPVLPPKPTSRTMAKFFT</sequence>
<dbReference type="PANTHER" id="PTHR45672:SF2">
    <property type="entry name" value="PROTEIN DISULFIDE-ISOMERASE A5"/>
    <property type="match status" value="1"/>
</dbReference>
<dbReference type="OrthoDB" id="427280at2759"/>
<comment type="caution">
    <text evidence="2">The sequence shown here is derived from an EMBL/GenBank/DDBJ whole genome shotgun (WGS) entry which is preliminary data.</text>
</comment>
<dbReference type="AlphaFoldDB" id="A0A8S3YVE7"/>
<dbReference type="EMBL" id="CAJHNH020000684">
    <property type="protein sequence ID" value="CAG5119311.1"/>
    <property type="molecule type" value="Genomic_DNA"/>
</dbReference>
<accession>A0A8S3YVE7</accession>
<dbReference type="Pfam" id="PF00085">
    <property type="entry name" value="Thioredoxin"/>
    <property type="match status" value="1"/>
</dbReference>
<dbReference type="SUPFAM" id="SSF52833">
    <property type="entry name" value="Thioredoxin-like"/>
    <property type="match status" value="1"/>
</dbReference>
<gene>
    <name evidence="2" type="ORF">CUNI_LOCUS4869</name>
</gene>
<feature type="domain" description="Thioredoxin" evidence="1">
    <location>
        <begin position="22"/>
        <end position="118"/>
    </location>
</feature>
<evidence type="ECO:0000259" key="1">
    <source>
        <dbReference type="Pfam" id="PF00085"/>
    </source>
</evidence>
<dbReference type="CDD" id="cd02961">
    <property type="entry name" value="PDI_a_family"/>
    <property type="match status" value="1"/>
</dbReference>
<name>A0A8S3YVE7_9EUPU</name>
<dbReference type="GO" id="GO:0005783">
    <property type="term" value="C:endoplasmic reticulum"/>
    <property type="evidence" value="ECO:0007669"/>
    <property type="project" value="TreeGrafter"/>
</dbReference>
<organism evidence="2 3">
    <name type="scientific">Candidula unifasciata</name>
    <dbReference type="NCBI Taxonomy" id="100452"/>
    <lineage>
        <taxon>Eukaryota</taxon>
        <taxon>Metazoa</taxon>
        <taxon>Spiralia</taxon>
        <taxon>Lophotrochozoa</taxon>
        <taxon>Mollusca</taxon>
        <taxon>Gastropoda</taxon>
        <taxon>Heterobranchia</taxon>
        <taxon>Euthyneura</taxon>
        <taxon>Panpulmonata</taxon>
        <taxon>Eupulmonata</taxon>
        <taxon>Stylommatophora</taxon>
        <taxon>Helicina</taxon>
        <taxon>Helicoidea</taxon>
        <taxon>Geomitridae</taxon>
        <taxon>Candidula</taxon>
    </lineage>
</organism>
<dbReference type="Proteomes" id="UP000678393">
    <property type="component" value="Unassembled WGS sequence"/>
</dbReference>
<reference evidence="2" key="1">
    <citation type="submission" date="2021-04" db="EMBL/GenBank/DDBJ databases">
        <authorList>
            <consortium name="Molecular Ecology Group"/>
        </authorList>
    </citation>
    <scope>NUCLEOTIDE SEQUENCE</scope>
</reference>
<keyword evidence="3" id="KW-1185">Reference proteome</keyword>
<dbReference type="Gene3D" id="3.40.30.10">
    <property type="entry name" value="Glutaredoxin"/>
    <property type="match status" value="1"/>
</dbReference>
<dbReference type="InterPro" id="IPR051063">
    <property type="entry name" value="PDI"/>
</dbReference>
<proteinExistence type="predicted"/>
<evidence type="ECO:0000313" key="3">
    <source>
        <dbReference type="Proteomes" id="UP000678393"/>
    </source>
</evidence>
<evidence type="ECO:0000313" key="2">
    <source>
        <dbReference type="EMBL" id="CAG5119311.1"/>
    </source>
</evidence>
<dbReference type="InterPro" id="IPR013766">
    <property type="entry name" value="Thioredoxin_domain"/>
</dbReference>